<accession>A0A150TMT6</accession>
<gene>
    <name evidence="2" type="ORF">BE21_37580</name>
</gene>
<sequence>MITEKAPLKPRKPPVSFEQGLTRHWLGGHMVPTHVANAVNLLFPAGERFFIRSVARYADRVEDPALRAQVKAFFGQEGHHAKAHERFFDLLRAQGYEIDRFLRAYERVAYDGIERVSSPELRLSVTAALEHYTAIMAEDALQAGTLDLAHPTARELLLWHAAEEIEHKTVAFDVLKIVNPSYALRLVGFAVATITLSMFWLSALLVLLAQELPRRGERDARAASTTARLPPLRHRSVLKGVFLRGIREYVRRDFHPSQNDNIHLARAYLAGIGAA</sequence>
<proteinExistence type="predicted"/>
<keyword evidence="1" id="KW-0472">Membrane</keyword>
<organism evidence="2 3">
    <name type="scientific">Sorangium cellulosum</name>
    <name type="common">Polyangium cellulosum</name>
    <dbReference type="NCBI Taxonomy" id="56"/>
    <lineage>
        <taxon>Bacteria</taxon>
        <taxon>Pseudomonadati</taxon>
        <taxon>Myxococcota</taxon>
        <taxon>Polyangia</taxon>
        <taxon>Polyangiales</taxon>
        <taxon>Polyangiaceae</taxon>
        <taxon>Sorangium</taxon>
    </lineage>
</organism>
<evidence type="ECO:0008006" key="4">
    <source>
        <dbReference type="Google" id="ProtNLM"/>
    </source>
</evidence>
<feature type="transmembrane region" description="Helical" evidence="1">
    <location>
        <begin position="182"/>
        <end position="208"/>
    </location>
</feature>
<dbReference type="PANTHER" id="PTHR39456:SF1">
    <property type="entry name" value="METAL-DEPENDENT HYDROLASE"/>
    <property type="match status" value="1"/>
</dbReference>
<keyword evidence="1" id="KW-1133">Transmembrane helix</keyword>
<evidence type="ECO:0000313" key="3">
    <source>
        <dbReference type="Proteomes" id="UP000075502"/>
    </source>
</evidence>
<reference evidence="2 3" key="1">
    <citation type="submission" date="2014-02" db="EMBL/GenBank/DDBJ databases">
        <title>The small core and large imbalanced accessory genome model reveals a collaborative survival strategy of Sorangium cellulosum strains in nature.</title>
        <authorList>
            <person name="Han K."/>
            <person name="Peng R."/>
            <person name="Blom J."/>
            <person name="Li Y.-Z."/>
        </authorList>
    </citation>
    <scope>NUCLEOTIDE SEQUENCE [LARGE SCALE GENOMIC DNA]</scope>
    <source>
        <strain evidence="2 3">So0007-03</strain>
    </source>
</reference>
<dbReference type="Proteomes" id="UP000075502">
    <property type="component" value="Unassembled WGS sequence"/>
</dbReference>
<dbReference type="PANTHER" id="PTHR39456">
    <property type="entry name" value="METAL-DEPENDENT HYDROLASE"/>
    <property type="match status" value="1"/>
</dbReference>
<keyword evidence="1" id="KW-0812">Transmembrane</keyword>
<dbReference type="EMBL" id="JEME01001836">
    <property type="protein sequence ID" value="KYG05970.1"/>
    <property type="molecule type" value="Genomic_DNA"/>
</dbReference>
<evidence type="ECO:0000313" key="2">
    <source>
        <dbReference type="EMBL" id="KYG05970.1"/>
    </source>
</evidence>
<dbReference type="PIRSF" id="PIRSF007580">
    <property type="entry name" value="UCP07580"/>
    <property type="match status" value="1"/>
</dbReference>
<name>A0A150TMT6_SORCE</name>
<evidence type="ECO:0000256" key="1">
    <source>
        <dbReference type="SAM" id="Phobius"/>
    </source>
</evidence>
<dbReference type="AlphaFoldDB" id="A0A150TMT6"/>
<dbReference type="Pfam" id="PF10118">
    <property type="entry name" value="Metal_hydrol"/>
    <property type="match status" value="1"/>
</dbReference>
<comment type="caution">
    <text evidence="2">The sequence shown here is derived from an EMBL/GenBank/DDBJ whole genome shotgun (WGS) entry which is preliminary data.</text>
</comment>
<protein>
    <recommendedName>
        <fullName evidence="4">Metal-dependent hydrolase</fullName>
    </recommendedName>
</protein>
<dbReference type="InterPro" id="IPR016516">
    <property type="entry name" value="UCP07580"/>
</dbReference>